<proteinExistence type="predicted"/>
<feature type="transmembrane region" description="Helical" evidence="1">
    <location>
        <begin position="99"/>
        <end position="125"/>
    </location>
</feature>
<comment type="caution">
    <text evidence="2">The sequence shown here is derived from an EMBL/GenBank/DDBJ whole genome shotgun (WGS) entry which is preliminary data.</text>
</comment>
<gene>
    <name evidence="2" type="ORF">KDH_76900</name>
</gene>
<sequence length="167" mass="19055">MQEGFCSEDMNTEKILAGARLLFRLWWPATVFIVVCTGILAIFQQVLFFLDQYKNFSLIGVAWLALFIVYVILGVVFTRLYARHIRGVLEPLERRTRRLMIFLSGSPFYALSLWCLALLLSGIIYPDVNALTLFIGLVGFVGFTMVSVAYLLLLHLFLRRPVAVVRS</sequence>
<organism evidence="2 3">
    <name type="scientific">Dictyobacter halimunensis</name>
    <dbReference type="NCBI Taxonomy" id="3026934"/>
    <lineage>
        <taxon>Bacteria</taxon>
        <taxon>Bacillati</taxon>
        <taxon>Chloroflexota</taxon>
        <taxon>Ktedonobacteria</taxon>
        <taxon>Ktedonobacterales</taxon>
        <taxon>Dictyobacteraceae</taxon>
        <taxon>Dictyobacter</taxon>
    </lineage>
</organism>
<dbReference type="SUPFAM" id="SSF103473">
    <property type="entry name" value="MFS general substrate transporter"/>
    <property type="match status" value="1"/>
</dbReference>
<keyword evidence="1" id="KW-1133">Transmembrane helix</keyword>
<evidence type="ECO:0008006" key="4">
    <source>
        <dbReference type="Google" id="ProtNLM"/>
    </source>
</evidence>
<protein>
    <recommendedName>
        <fullName evidence="4">Transmembrane protein</fullName>
    </recommendedName>
</protein>
<evidence type="ECO:0000313" key="2">
    <source>
        <dbReference type="EMBL" id="GLV60871.1"/>
    </source>
</evidence>
<dbReference type="InterPro" id="IPR036259">
    <property type="entry name" value="MFS_trans_sf"/>
</dbReference>
<feature type="transmembrane region" description="Helical" evidence="1">
    <location>
        <begin position="21"/>
        <end position="44"/>
    </location>
</feature>
<name>A0ABQ6G6Z2_9CHLR</name>
<keyword evidence="3" id="KW-1185">Reference proteome</keyword>
<evidence type="ECO:0000256" key="1">
    <source>
        <dbReference type="SAM" id="Phobius"/>
    </source>
</evidence>
<evidence type="ECO:0000313" key="3">
    <source>
        <dbReference type="Proteomes" id="UP001344906"/>
    </source>
</evidence>
<feature type="transmembrane region" description="Helical" evidence="1">
    <location>
        <begin position="56"/>
        <end position="78"/>
    </location>
</feature>
<accession>A0ABQ6G6Z2</accession>
<dbReference type="Proteomes" id="UP001344906">
    <property type="component" value="Unassembled WGS sequence"/>
</dbReference>
<reference evidence="2 3" key="1">
    <citation type="submission" date="2023-02" db="EMBL/GenBank/DDBJ databases">
        <title>Dictyobacter halimunensis sp. nov., a new member of the class Ktedonobacteria from forest soil in a geothermal area.</title>
        <authorList>
            <person name="Rachmania M.K."/>
            <person name="Ningsih F."/>
            <person name="Sakai Y."/>
            <person name="Yabe S."/>
            <person name="Yokota A."/>
            <person name="Sjamsuridzal W."/>
        </authorList>
    </citation>
    <scope>NUCLEOTIDE SEQUENCE [LARGE SCALE GENOMIC DNA]</scope>
    <source>
        <strain evidence="2 3">S3.2.2.5</strain>
    </source>
</reference>
<feature type="transmembrane region" description="Helical" evidence="1">
    <location>
        <begin position="131"/>
        <end position="158"/>
    </location>
</feature>
<dbReference type="EMBL" id="BSRI01000002">
    <property type="protein sequence ID" value="GLV60871.1"/>
    <property type="molecule type" value="Genomic_DNA"/>
</dbReference>
<keyword evidence="1" id="KW-0812">Transmembrane</keyword>
<keyword evidence="1" id="KW-0472">Membrane</keyword>